<name>A0A9P0NYR5_ACAOB</name>
<dbReference type="AlphaFoldDB" id="A0A9P0NYR5"/>
<organism evidence="1 2">
    <name type="scientific">Acanthoscelides obtectus</name>
    <name type="common">Bean weevil</name>
    <name type="synonym">Bruchus obtectus</name>
    <dbReference type="NCBI Taxonomy" id="200917"/>
    <lineage>
        <taxon>Eukaryota</taxon>
        <taxon>Metazoa</taxon>
        <taxon>Ecdysozoa</taxon>
        <taxon>Arthropoda</taxon>
        <taxon>Hexapoda</taxon>
        <taxon>Insecta</taxon>
        <taxon>Pterygota</taxon>
        <taxon>Neoptera</taxon>
        <taxon>Endopterygota</taxon>
        <taxon>Coleoptera</taxon>
        <taxon>Polyphaga</taxon>
        <taxon>Cucujiformia</taxon>
        <taxon>Chrysomeloidea</taxon>
        <taxon>Chrysomelidae</taxon>
        <taxon>Bruchinae</taxon>
        <taxon>Bruchini</taxon>
        <taxon>Acanthoscelides</taxon>
    </lineage>
</organism>
<dbReference type="OrthoDB" id="10545683at2759"/>
<dbReference type="EMBL" id="CAKOFQ010006683">
    <property type="protein sequence ID" value="CAH1959682.1"/>
    <property type="molecule type" value="Genomic_DNA"/>
</dbReference>
<sequence>MVDLSDVPHEKMKFHPCDTPRENWQEIQKKMMAVAKSPTKESPEAVSLYIESSKASEESMKEIPIVKHYEADTTSYQYRVSDVVPSNPSDVCAAVVEEIVQNVDRTIHAKDQLELVFRGKSGDSDRTLNIDMEDLSWDSLSIDTKEESTNILPA</sequence>
<keyword evidence="2" id="KW-1185">Reference proteome</keyword>
<protein>
    <submittedName>
        <fullName evidence="1">Uncharacterized protein</fullName>
    </submittedName>
</protein>
<proteinExistence type="predicted"/>
<evidence type="ECO:0000313" key="2">
    <source>
        <dbReference type="Proteomes" id="UP001152888"/>
    </source>
</evidence>
<evidence type="ECO:0000313" key="1">
    <source>
        <dbReference type="EMBL" id="CAH1959682.1"/>
    </source>
</evidence>
<reference evidence="1" key="1">
    <citation type="submission" date="2022-03" db="EMBL/GenBank/DDBJ databases">
        <authorList>
            <person name="Sayadi A."/>
        </authorList>
    </citation>
    <scope>NUCLEOTIDE SEQUENCE</scope>
</reference>
<comment type="caution">
    <text evidence="1">The sequence shown here is derived from an EMBL/GenBank/DDBJ whole genome shotgun (WGS) entry which is preliminary data.</text>
</comment>
<accession>A0A9P0NYR5</accession>
<dbReference type="Proteomes" id="UP001152888">
    <property type="component" value="Unassembled WGS sequence"/>
</dbReference>
<gene>
    <name evidence="1" type="ORF">ACAOBT_LOCUS3307</name>
</gene>